<reference evidence="1 2" key="1">
    <citation type="submission" date="2019-08" db="EMBL/GenBank/DDBJ databases">
        <title>The genome of the soybean aphid Biotype 1, its phylome, world population structure and adaptation to the North American continent.</title>
        <authorList>
            <person name="Giordano R."/>
            <person name="Donthu R.K."/>
            <person name="Hernandez A.G."/>
            <person name="Wright C.L."/>
            <person name="Zimin A.V."/>
        </authorList>
    </citation>
    <scope>NUCLEOTIDE SEQUENCE [LARGE SCALE GENOMIC DNA]</scope>
    <source>
        <tissue evidence="1">Whole aphids</tissue>
    </source>
</reference>
<proteinExistence type="predicted"/>
<gene>
    <name evidence="1" type="ORF">AGLY_004548</name>
</gene>
<evidence type="ECO:0000313" key="2">
    <source>
        <dbReference type="Proteomes" id="UP000475862"/>
    </source>
</evidence>
<evidence type="ECO:0000313" key="1">
    <source>
        <dbReference type="EMBL" id="KAE9541303.1"/>
    </source>
</evidence>
<protein>
    <submittedName>
        <fullName evidence="1">Uncharacterized protein</fullName>
    </submittedName>
</protein>
<organism evidence="1 2">
    <name type="scientific">Aphis glycines</name>
    <name type="common">Soybean aphid</name>
    <dbReference type="NCBI Taxonomy" id="307491"/>
    <lineage>
        <taxon>Eukaryota</taxon>
        <taxon>Metazoa</taxon>
        <taxon>Ecdysozoa</taxon>
        <taxon>Arthropoda</taxon>
        <taxon>Hexapoda</taxon>
        <taxon>Insecta</taxon>
        <taxon>Pterygota</taxon>
        <taxon>Neoptera</taxon>
        <taxon>Paraneoptera</taxon>
        <taxon>Hemiptera</taxon>
        <taxon>Sternorrhyncha</taxon>
        <taxon>Aphidomorpha</taxon>
        <taxon>Aphidoidea</taxon>
        <taxon>Aphididae</taxon>
        <taxon>Aphidini</taxon>
        <taxon>Aphis</taxon>
        <taxon>Aphis</taxon>
    </lineage>
</organism>
<sequence length="212" mass="23421">MSFNSSPRLAVLSKSFSKRVITSFNLTSIFLASLGLLELIINSCVECATLSTLALCVSISDCNNLYSRICSDKRSVCKLTGLRHLTNEVMNPKHLVHHVIELMQCPIVIVGRLNHYIKIYTYLPIPLGSASLSHALTTFKASLYSLCLELSPLSLSDKALALAMTLITVFLITLSCDDTDGKPVLKSFKQVRYSLDSSMNFWAAIVIKRRSA</sequence>
<dbReference type="EMBL" id="VYZN01000013">
    <property type="protein sequence ID" value="KAE9541303.1"/>
    <property type="molecule type" value="Genomic_DNA"/>
</dbReference>
<accession>A0A6G0U0Q5</accession>
<keyword evidence="2" id="KW-1185">Reference proteome</keyword>
<dbReference type="AlphaFoldDB" id="A0A6G0U0Q5"/>
<dbReference type="Proteomes" id="UP000475862">
    <property type="component" value="Unassembled WGS sequence"/>
</dbReference>
<name>A0A6G0U0Q5_APHGL</name>
<comment type="caution">
    <text evidence="1">The sequence shown here is derived from an EMBL/GenBank/DDBJ whole genome shotgun (WGS) entry which is preliminary data.</text>
</comment>